<dbReference type="InterPro" id="IPR032675">
    <property type="entry name" value="LRR_dom_sf"/>
</dbReference>
<dbReference type="InterPro" id="IPR058922">
    <property type="entry name" value="WHD_DRP"/>
</dbReference>
<dbReference type="InterPro" id="IPR036388">
    <property type="entry name" value="WH-like_DNA-bd_sf"/>
</dbReference>
<dbReference type="Pfam" id="PF23598">
    <property type="entry name" value="LRR_14"/>
    <property type="match status" value="1"/>
</dbReference>
<dbReference type="PRINTS" id="PR00364">
    <property type="entry name" value="DISEASERSIST"/>
</dbReference>
<reference evidence="6" key="1">
    <citation type="submission" date="2022-08" db="EMBL/GenBank/DDBJ databases">
        <authorList>
            <person name="Marques A."/>
        </authorList>
    </citation>
    <scope>NUCLEOTIDE SEQUENCE</scope>
    <source>
        <strain evidence="6">RhyPub2mFocal</strain>
        <tissue evidence="6">Leaves</tissue>
    </source>
</reference>
<proteinExistence type="predicted"/>
<dbReference type="InterPro" id="IPR002182">
    <property type="entry name" value="NB-ARC"/>
</dbReference>
<protein>
    <submittedName>
        <fullName evidence="6">Disease resistance protein (CC-NBS-LRR class) family protein</fullName>
    </submittedName>
</protein>
<feature type="domain" description="NB-ARC" evidence="3">
    <location>
        <begin position="76"/>
        <end position="253"/>
    </location>
</feature>
<dbReference type="FunFam" id="3.40.50.300:FF:001091">
    <property type="entry name" value="Probable disease resistance protein At1g61300"/>
    <property type="match status" value="1"/>
</dbReference>
<keyword evidence="1" id="KW-0677">Repeat</keyword>
<name>A0AAV8EA37_9POAL</name>
<dbReference type="GO" id="GO:0043531">
    <property type="term" value="F:ADP binding"/>
    <property type="evidence" value="ECO:0007669"/>
    <property type="project" value="InterPro"/>
</dbReference>
<dbReference type="GO" id="GO:0009626">
    <property type="term" value="P:plant-type hypersensitive response"/>
    <property type="evidence" value="ECO:0007669"/>
    <property type="project" value="UniProtKB-ARBA"/>
</dbReference>
<organism evidence="6 7">
    <name type="scientific">Rhynchospora pubera</name>
    <dbReference type="NCBI Taxonomy" id="906938"/>
    <lineage>
        <taxon>Eukaryota</taxon>
        <taxon>Viridiplantae</taxon>
        <taxon>Streptophyta</taxon>
        <taxon>Embryophyta</taxon>
        <taxon>Tracheophyta</taxon>
        <taxon>Spermatophyta</taxon>
        <taxon>Magnoliopsida</taxon>
        <taxon>Liliopsida</taxon>
        <taxon>Poales</taxon>
        <taxon>Cyperaceae</taxon>
        <taxon>Cyperoideae</taxon>
        <taxon>Rhynchosporeae</taxon>
        <taxon>Rhynchospora</taxon>
    </lineage>
</organism>
<dbReference type="Gene3D" id="1.10.10.10">
    <property type="entry name" value="Winged helix-like DNA-binding domain superfamily/Winged helix DNA-binding domain"/>
    <property type="match status" value="1"/>
</dbReference>
<comment type="caution">
    <text evidence="6">The sequence shown here is derived from an EMBL/GenBank/DDBJ whole genome shotgun (WGS) entry which is preliminary data.</text>
</comment>
<dbReference type="SUPFAM" id="SSF52058">
    <property type="entry name" value="L domain-like"/>
    <property type="match status" value="1"/>
</dbReference>
<keyword evidence="2" id="KW-0611">Plant defense</keyword>
<evidence type="ECO:0000259" key="5">
    <source>
        <dbReference type="Pfam" id="PF23598"/>
    </source>
</evidence>
<accession>A0AAV8EA37</accession>
<feature type="domain" description="Disease resistance protein winged helix" evidence="4">
    <location>
        <begin position="336"/>
        <end position="408"/>
    </location>
</feature>
<evidence type="ECO:0000313" key="6">
    <source>
        <dbReference type="EMBL" id="KAJ4776199.1"/>
    </source>
</evidence>
<dbReference type="AlphaFoldDB" id="A0AAV8EA37"/>
<dbReference type="Gene3D" id="1.10.8.430">
    <property type="entry name" value="Helical domain of apoptotic protease-activating factors"/>
    <property type="match status" value="1"/>
</dbReference>
<dbReference type="EMBL" id="JAMFTS010000003">
    <property type="protein sequence ID" value="KAJ4776199.1"/>
    <property type="molecule type" value="Genomic_DNA"/>
</dbReference>
<feature type="domain" description="Disease resistance R13L4/SHOC-2-like LRR" evidence="5">
    <location>
        <begin position="525"/>
        <end position="659"/>
    </location>
</feature>
<evidence type="ECO:0000313" key="7">
    <source>
        <dbReference type="Proteomes" id="UP001140206"/>
    </source>
</evidence>
<dbReference type="InterPro" id="IPR044974">
    <property type="entry name" value="Disease_R_plants"/>
</dbReference>
<evidence type="ECO:0000256" key="1">
    <source>
        <dbReference type="ARBA" id="ARBA00022737"/>
    </source>
</evidence>
<keyword evidence="7" id="KW-1185">Reference proteome</keyword>
<dbReference type="Gene3D" id="3.40.50.300">
    <property type="entry name" value="P-loop containing nucleotide triphosphate hydrolases"/>
    <property type="match status" value="1"/>
</dbReference>
<dbReference type="GO" id="GO:0042742">
    <property type="term" value="P:defense response to bacterium"/>
    <property type="evidence" value="ECO:0007669"/>
    <property type="project" value="UniProtKB-ARBA"/>
</dbReference>
<dbReference type="Pfam" id="PF23559">
    <property type="entry name" value="WHD_DRP"/>
    <property type="match status" value="1"/>
</dbReference>
<dbReference type="InterPro" id="IPR027417">
    <property type="entry name" value="P-loop_NTPase"/>
</dbReference>
<dbReference type="Pfam" id="PF00931">
    <property type="entry name" value="NB-ARC"/>
    <property type="match status" value="1"/>
</dbReference>
<dbReference type="InterPro" id="IPR042197">
    <property type="entry name" value="Apaf_helical"/>
</dbReference>
<dbReference type="GO" id="GO:0002758">
    <property type="term" value="P:innate immune response-activating signaling pathway"/>
    <property type="evidence" value="ECO:0007669"/>
    <property type="project" value="UniProtKB-ARBA"/>
</dbReference>
<evidence type="ECO:0000259" key="3">
    <source>
        <dbReference type="Pfam" id="PF00931"/>
    </source>
</evidence>
<evidence type="ECO:0000256" key="2">
    <source>
        <dbReference type="ARBA" id="ARBA00022821"/>
    </source>
</evidence>
<dbReference type="FunFam" id="1.10.10.10:FF:000322">
    <property type="entry name" value="Probable disease resistance protein At1g63360"/>
    <property type="match status" value="1"/>
</dbReference>
<dbReference type="PANTHER" id="PTHR23155:SF1185">
    <property type="entry name" value="DISEASE RESISTANCE RPP8-LIKE PROTEIN 3-RELATED"/>
    <property type="match status" value="1"/>
</dbReference>
<sequence length="692" mass="79555">MTGVLKKMFKSPKKLPALHELGVEINEILERIKKISESREKYGINNLGESSRGQMKLPARQLLIPDFDDPDVVGFERDTDNIVKELLDGSTKRRYVISIIGPGGLGKTTLARKVYNSPGVKTDTETKFDIRIWITISQRFKLIDILRELLEKIRGKPVDQNEQEQHEEYFYKELHDSLYKKMYLVVLDDVWTNKLWGQIKEAFPDIKNGSRVLITTRSMDVAKSFDSPFEPYKLSNLAKESSLDLLLKKAFPYQDFSKDYPDNLVDLAKEFAIQCGGLPLALVILGALLSRQPPDGHSWRKVTRNMQWRADVNDILATSYDDLPLALKSCFMYFAIFPEDYVIDAKALIRMWIAEGFIPHFDKGGTLEDTAENFLEDLVQRSLVQVSQRALNGSIEHCYMHDLLHDMAMRKAEEENFLLVMSPNQDGQIKSCRGTRRVAIHDQNPELMKDTSPNLRSLFCFERMPNLSVSGHRQGQLKVLMEANYDFSLNIIDKYSLLAAFKFKQAGGGNIWNSTEVDERNGPFTSLRYLELSSLSSLVMLPGINCLTFLQTLDLRCMEFFQDLPDWVWHIKTLRHVLLPIMRYIRGPPPLVEMRNLQTLGGVKPRLSWKEQGLPYLPCLRELHMKVDDGFPWEVLVTFIGTLKHLESLTIEGDRAGLIKLGPNRRIWDPTQKRPAMEVKKRERLNQTACPK</sequence>
<dbReference type="SUPFAM" id="SSF52540">
    <property type="entry name" value="P-loop containing nucleoside triphosphate hydrolases"/>
    <property type="match status" value="1"/>
</dbReference>
<evidence type="ECO:0000259" key="4">
    <source>
        <dbReference type="Pfam" id="PF23559"/>
    </source>
</evidence>
<gene>
    <name evidence="6" type="ORF">LUZ62_060456</name>
</gene>
<dbReference type="PANTHER" id="PTHR23155">
    <property type="entry name" value="DISEASE RESISTANCE PROTEIN RP"/>
    <property type="match status" value="1"/>
</dbReference>
<dbReference type="InterPro" id="IPR055414">
    <property type="entry name" value="LRR_R13L4/SHOC2-like"/>
</dbReference>
<dbReference type="Gene3D" id="3.80.10.10">
    <property type="entry name" value="Ribonuclease Inhibitor"/>
    <property type="match status" value="1"/>
</dbReference>
<dbReference type="Proteomes" id="UP001140206">
    <property type="component" value="Chromosome 3"/>
</dbReference>